<feature type="non-terminal residue" evidence="4">
    <location>
        <position position="1"/>
    </location>
</feature>
<dbReference type="GO" id="GO:0045499">
    <property type="term" value="F:chemorepellent activity"/>
    <property type="evidence" value="ECO:0007669"/>
    <property type="project" value="TreeGrafter"/>
</dbReference>
<comment type="caution">
    <text evidence="4">The sequence shown here is derived from an EMBL/GenBank/DDBJ whole genome shotgun (WGS) entry which is preliminary data.</text>
</comment>
<evidence type="ECO:0000256" key="1">
    <source>
        <dbReference type="ARBA" id="ARBA00022782"/>
    </source>
</evidence>
<dbReference type="GO" id="GO:0030215">
    <property type="term" value="F:semaphorin receptor binding"/>
    <property type="evidence" value="ECO:0007669"/>
    <property type="project" value="InterPro"/>
</dbReference>
<dbReference type="AlphaFoldDB" id="A0A8K0CQY4"/>
<evidence type="ECO:0000259" key="3">
    <source>
        <dbReference type="PROSITE" id="PS51004"/>
    </source>
</evidence>
<feature type="domain" description="Sema" evidence="3">
    <location>
        <begin position="1"/>
        <end position="162"/>
    </location>
</feature>
<evidence type="ECO:0000313" key="5">
    <source>
        <dbReference type="Proteomes" id="UP000801492"/>
    </source>
</evidence>
<evidence type="ECO:0000256" key="2">
    <source>
        <dbReference type="PROSITE-ProRule" id="PRU00352"/>
    </source>
</evidence>
<reference evidence="4" key="1">
    <citation type="submission" date="2019-08" db="EMBL/GenBank/DDBJ databases">
        <title>The genome of the North American firefly Photinus pyralis.</title>
        <authorList>
            <consortium name="Photinus pyralis genome working group"/>
            <person name="Fallon T.R."/>
            <person name="Sander Lower S.E."/>
            <person name="Weng J.-K."/>
        </authorList>
    </citation>
    <scope>NUCLEOTIDE SEQUENCE</scope>
    <source>
        <strain evidence="4">TRF0915ILg1</strain>
        <tissue evidence="4">Whole body</tissue>
    </source>
</reference>
<gene>
    <name evidence="4" type="ORF">ILUMI_17476</name>
</gene>
<dbReference type="Proteomes" id="UP000801492">
    <property type="component" value="Unassembled WGS sequence"/>
</dbReference>
<dbReference type="InterPro" id="IPR001627">
    <property type="entry name" value="Semap_dom"/>
</dbReference>
<protein>
    <recommendedName>
        <fullName evidence="3">Sema domain-containing protein</fullName>
    </recommendedName>
</protein>
<dbReference type="GO" id="GO:0007411">
    <property type="term" value="P:axon guidance"/>
    <property type="evidence" value="ECO:0007669"/>
    <property type="project" value="TreeGrafter"/>
</dbReference>
<comment type="caution">
    <text evidence="2">Lacks conserved residue(s) required for the propagation of feature annotation.</text>
</comment>
<dbReference type="GO" id="GO:0030335">
    <property type="term" value="P:positive regulation of cell migration"/>
    <property type="evidence" value="ECO:0007669"/>
    <property type="project" value="TreeGrafter"/>
</dbReference>
<dbReference type="PANTHER" id="PTHR11036:SF90">
    <property type="entry name" value="SEMAPHORIN 2B, ISOFORM D-RELATED"/>
    <property type="match status" value="1"/>
</dbReference>
<organism evidence="4 5">
    <name type="scientific">Ignelater luminosus</name>
    <name type="common">Cucubano</name>
    <name type="synonym">Pyrophorus luminosus</name>
    <dbReference type="NCBI Taxonomy" id="2038154"/>
    <lineage>
        <taxon>Eukaryota</taxon>
        <taxon>Metazoa</taxon>
        <taxon>Ecdysozoa</taxon>
        <taxon>Arthropoda</taxon>
        <taxon>Hexapoda</taxon>
        <taxon>Insecta</taxon>
        <taxon>Pterygota</taxon>
        <taxon>Neoptera</taxon>
        <taxon>Endopterygota</taxon>
        <taxon>Coleoptera</taxon>
        <taxon>Polyphaga</taxon>
        <taxon>Elateriformia</taxon>
        <taxon>Elateroidea</taxon>
        <taxon>Elateridae</taxon>
        <taxon>Agrypninae</taxon>
        <taxon>Pyrophorini</taxon>
        <taxon>Ignelater</taxon>
    </lineage>
</organism>
<name>A0A8K0CQY4_IGNLU</name>
<dbReference type="OrthoDB" id="9988752at2759"/>
<dbReference type="SUPFAM" id="SSF101912">
    <property type="entry name" value="Sema domain"/>
    <property type="match status" value="1"/>
</dbReference>
<accession>A0A8K0CQY4</accession>
<dbReference type="PROSITE" id="PS51004">
    <property type="entry name" value="SEMA"/>
    <property type="match status" value="1"/>
</dbReference>
<dbReference type="InterPro" id="IPR036352">
    <property type="entry name" value="Semap_dom_sf"/>
</dbReference>
<evidence type="ECO:0000313" key="4">
    <source>
        <dbReference type="EMBL" id="KAF2888697.1"/>
    </source>
</evidence>
<dbReference type="Gene3D" id="2.130.10.10">
    <property type="entry name" value="YVTN repeat-like/Quinoprotein amine dehydrogenase"/>
    <property type="match status" value="1"/>
</dbReference>
<dbReference type="GO" id="GO:0005886">
    <property type="term" value="C:plasma membrane"/>
    <property type="evidence" value="ECO:0007669"/>
    <property type="project" value="TreeGrafter"/>
</dbReference>
<keyword evidence="1" id="KW-0221">Differentiation</keyword>
<dbReference type="InterPro" id="IPR015943">
    <property type="entry name" value="WD40/YVTN_repeat-like_dom_sf"/>
</dbReference>
<proteinExistence type="predicted"/>
<sequence length="162" mass="18131">RDALILEPSHVANCVSKGKSEHFDCRNHIRVIQSIGDGTRLYLCGTNAHNPKDWIIYSNLTHLNRNTFVPGIGSGIAKCPYDPADNSTAIWVEKGNPGDLPGLYSGTNAEFSKADTVIFRTDLYNLTTGRKEYSFKRTLKYDSKWLDSENTCDANPEVVLEY</sequence>
<dbReference type="PANTHER" id="PTHR11036">
    <property type="entry name" value="SEMAPHORIN"/>
    <property type="match status" value="1"/>
</dbReference>
<keyword evidence="5" id="KW-1185">Reference proteome</keyword>
<dbReference type="EMBL" id="VTPC01074725">
    <property type="protein sequence ID" value="KAF2888697.1"/>
    <property type="molecule type" value="Genomic_DNA"/>
</dbReference>
<dbReference type="InterPro" id="IPR027231">
    <property type="entry name" value="Semaphorin"/>
</dbReference>
<dbReference type="GO" id="GO:0071526">
    <property type="term" value="P:semaphorin-plexin signaling pathway"/>
    <property type="evidence" value="ECO:0007669"/>
    <property type="project" value="TreeGrafter"/>
</dbReference>